<dbReference type="OrthoDB" id="6159439at2759"/>
<dbReference type="OMA" id="DIGNPHR"/>
<dbReference type="GO" id="GO:0000981">
    <property type="term" value="F:DNA-binding transcription factor activity, RNA polymerase II-specific"/>
    <property type="evidence" value="ECO:0007669"/>
    <property type="project" value="InterPro"/>
</dbReference>
<evidence type="ECO:0000256" key="6">
    <source>
        <dbReference type="RuleBase" id="RU000682"/>
    </source>
</evidence>
<dbReference type="GO" id="GO:0005634">
    <property type="term" value="C:nucleus"/>
    <property type="evidence" value="ECO:0007669"/>
    <property type="project" value="UniProtKB-SubCell"/>
</dbReference>
<dbReference type="Proteomes" id="UP000011082">
    <property type="component" value="Unassembled WGS sequence"/>
</dbReference>
<proteinExistence type="predicted"/>
<dbReference type="SMART" id="SM00389">
    <property type="entry name" value="HOX"/>
    <property type="match status" value="1"/>
</dbReference>
<gene>
    <name evidence="9" type="ORF">VICG_00500</name>
</gene>
<dbReference type="SUPFAM" id="SSF46689">
    <property type="entry name" value="Homeodomain-like"/>
    <property type="match status" value="1"/>
</dbReference>
<reference evidence="10" key="1">
    <citation type="submission" date="2011-05" db="EMBL/GenBank/DDBJ databases">
        <title>The genome sequence of Vittaforma corneae strain ATCC 50505.</title>
        <authorList>
            <consortium name="The Broad Institute Genome Sequencing Platform"/>
            <person name="Cuomo C."/>
            <person name="Didier E."/>
            <person name="Bowers L."/>
            <person name="Young S.K."/>
            <person name="Zeng Q."/>
            <person name="Gargeya S."/>
            <person name="Fitzgerald M."/>
            <person name="Haas B."/>
            <person name="Abouelleil A."/>
            <person name="Alvarado L."/>
            <person name="Arachchi H.M."/>
            <person name="Berlin A."/>
            <person name="Chapman S.B."/>
            <person name="Gearin G."/>
            <person name="Goldberg J."/>
            <person name="Griggs A."/>
            <person name="Gujja S."/>
            <person name="Hansen M."/>
            <person name="Heiman D."/>
            <person name="Howarth C."/>
            <person name="Larimer J."/>
            <person name="Lui A."/>
            <person name="MacDonald P.J.P."/>
            <person name="McCowen C."/>
            <person name="Montmayeur A."/>
            <person name="Murphy C."/>
            <person name="Neiman D."/>
            <person name="Pearson M."/>
            <person name="Priest M."/>
            <person name="Roberts A."/>
            <person name="Saif S."/>
            <person name="Shea T."/>
            <person name="Sisk P."/>
            <person name="Stolte C."/>
            <person name="Sykes S."/>
            <person name="Wortman J."/>
            <person name="Nusbaum C."/>
            <person name="Birren B."/>
        </authorList>
    </citation>
    <scope>NUCLEOTIDE SEQUENCE [LARGE SCALE GENOMIC DNA]</scope>
    <source>
        <strain evidence="10">ATCC 50505</strain>
    </source>
</reference>
<keyword evidence="3 5" id="KW-0371">Homeobox</keyword>
<dbReference type="InterPro" id="IPR017970">
    <property type="entry name" value="Homeobox_CS"/>
</dbReference>
<evidence type="ECO:0000256" key="3">
    <source>
        <dbReference type="ARBA" id="ARBA00023155"/>
    </source>
</evidence>
<dbReference type="HOGENOM" id="CLU_2386744_0_0_1"/>
<dbReference type="Gene3D" id="1.10.10.60">
    <property type="entry name" value="Homeodomain-like"/>
    <property type="match status" value="1"/>
</dbReference>
<comment type="subcellular location">
    <subcellularLocation>
        <location evidence="1 5 6">Nucleus</location>
    </subcellularLocation>
</comment>
<keyword evidence="10" id="KW-1185">Reference proteome</keyword>
<dbReference type="PANTHER" id="PTHR24324:SF5">
    <property type="entry name" value="HEMATOPOIETICALLY-EXPRESSED HOMEOBOX PROTEIN HHEX"/>
    <property type="match status" value="1"/>
</dbReference>
<evidence type="ECO:0000259" key="8">
    <source>
        <dbReference type="PROSITE" id="PS50071"/>
    </source>
</evidence>
<dbReference type="InterPro" id="IPR009057">
    <property type="entry name" value="Homeodomain-like_sf"/>
</dbReference>
<keyword evidence="4 5" id="KW-0539">Nucleus</keyword>
<dbReference type="VEuPathDB" id="MicrosporidiaDB:VICG_00500"/>
<dbReference type="GeneID" id="19881217"/>
<evidence type="ECO:0000313" key="10">
    <source>
        <dbReference type="Proteomes" id="UP000011082"/>
    </source>
</evidence>
<organism evidence="9 10">
    <name type="scientific">Vittaforma corneae (strain ATCC 50505)</name>
    <name type="common">Microsporidian parasite</name>
    <name type="synonym">Nosema corneum</name>
    <dbReference type="NCBI Taxonomy" id="993615"/>
    <lineage>
        <taxon>Eukaryota</taxon>
        <taxon>Fungi</taxon>
        <taxon>Fungi incertae sedis</taxon>
        <taxon>Microsporidia</taxon>
        <taxon>Nosematidae</taxon>
        <taxon>Vittaforma</taxon>
    </lineage>
</organism>
<evidence type="ECO:0000256" key="1">
    <source>
        <dbReference type="ARBA" id="ARBA00004123"/>
    </source>
</evidence>
<dbReference type="EMBL" id="JH370132">
    <property type="protein sequence ID" value="ELA42401.1"/>
    <property type="molecule type" value="Genomic_DNA"/>
</dbReference>
<sequence length="106" mass="12629">MGKDQYDDLIYPDYQRRKLGLTKKQIEYLTSIYATNKKPTAYYRFQIAQKLGVPEDKVKNWFQNRRAKDRRLSRQSSAEGVGESDIGNPHRIYPGCNDLYRRRKPR</sequence>
<dbReference type="InterPro" id="IPR001356">
    <property type="entry name" value="HD"/>
</dbReference>
<evidence type="ECO:0000256" key="5">
    <source>
        <dbReference type="PROSITE-ProRule" id="PRU00108"/>
    </source>
</evidence>
<dbReference type="STRING" id="993615.L2GNI4"/>
<dbReference type="InterPro" id="IPR051000">
    <property type="entry name" value="Homeobox_DNA-bind_prot"/>
</dbReference>
<dbReference type="Pfam" id="PF00046">
    <property type="entry name" value="Homeodomain"/>
    <property type="match status" value="1"/>
</dbReference>
<name>L2GNI4_VITCO</name>
<dbReference type="RefSeq" id="XP_007603952.1">
    <property type="nucleotide sequence ID" value="XM_007603890.1"/>
</dbReference>
<feature type="domain" description="Homeobox" evidence="8">
    <location>
        <begin position="12"/>
        <end position="72"/>
    </location>
</feature>
<dbReference type="GO" id="GO:0030154">
    <property type="term" value="P:cell differentiation"/>
    <property type="evidence" value="ECO:0007669"/>
    <property type="project" value="TreeGrafter"/>
</dbReference>
<keyword evidence="2 5" id="KW-0238">DNA-binding</keyword>
<dbReference type="AlphaFoldDB" id="L2GNI4"/>
<dbReference type="PROSITE" id="PS50071">
    <property type="entry name" value="HOMEOBOX_2"/>
    <property type="match status" value="1"/>
</dbReference>
<feature type="region of interest" description="Disordered" evidence="7">
    <location>
        <begin position="65"/>
        <end position="106"/>
    </location>
</feature>
<evidence type="ECO:0000256" key="7">
    <source>
        <dbReference type="SAM" id="MobiDB-lite"/>
    </source>
</evidence>
<evidence type="ECO:0000256" key="2">
    <source>
        <dbReference type="ARBA" id="ARBA00023125"/>
    </source>
</evidence>
<dbReference type="GO" id="GO:0000978">
    <property type="term" value="F:RNA polymerase II cis-regulatory region sequence-specific DNA binding"/>
    <property type="evidence" value="ECO:0007669"/>
    <property type="project" value="TreeGrafter"/>
</dbReference>
<dbReference type="CDD" id="cd00086">
    <property type="entry name" value="homeodomain"/>
    <property type="match status" value="1"/>
</dbReference>
<dbReference type="InParanoid" id="L2GNI4"/>
<dbReference type="PROSITE" id="PS00027">
    <property type="entry name" value="HOMEOBOX_1"/>
    <property type="match status" value="1"/>
</dbReference>
<evidence type="ECO:0000313" key="9">
    <source>
        <dbReference type="EMBL" id="ELA42401.1"/>
    </source>
</evidence>
<feature type="DNA-binding region" description="Homeobox" evidence="5">
    <location>
        <begin position="14"/>
        <end position="73"/>
    </location>
</feature>
<accession>L2GNI4</accession>
<dbReference type="PANTHER" id="PTHR24324">
    <property type="entry name" value="HOMEOBOX PROTEIN HHEX"/>
    <property type="match status" value="1"/>
</dbReference>
<protein>
    <recommendedName>
        <fullName evidence="8">Homeobox domain-containing protein</fullName>
    </recommendedName>
</protein>
<evidence type="ECO:0000256" key="4">
    <source>
        <dbReference type="ARBA" id="ARBA00023242"/>
    </source>
</evidence>